<feature type="domain" description="Cell envelope-related transcriptional attenuator" evidence="4">
    <location>
        <begin position="218"/>
        <end position="361"/>
    </location>
</feature>
<keyword evidence="3" id="KW-1133">Transmembrane helix</keyword>
<keyword evidence="3" id="KW-0472">Membrane</keyword>
<feature type="compositionally biased region" description="Basic and acidic residues" evidence="2">
    <location>
        <begin position="22"/>
        <end position="42"/>
    </location>
</feature>
<organism evidence="5 6">
    <name type="scientific">Luteococcus peritonei</name>
    <dbReference type="NCBI Taxonomy" id="88874"/>
    <lineage>
        <taxon>Bacteria</taxon>
        <taxon>Bacillati</taxon>
        <taxon>Actinomycetota</taxon>
        <taxon>Actinomycetes</taxon>
        <taxon>Propionibacteriales</taxon>
        <taxon>Propionibacteriaceae</taxon>
        <taxon>Luteococcus</taxon>
    </lineage>
</organism>
<dbReference type="PANTHER" id="PTHR33392">
    <property type="entry name" value="POLYISOPRENYL-TEICHOIC ACID--PEPTIDOGLYCAN TEICHOIC ACID TRANSFERASE TAGU"/>
    <property type="match status" value="1"/>
</dbReference>
<comment type="caution">
    <text evidence="5">The sequence shown here is derived from an EMBL/GenBank/DDBJ whole genome shotgun (WGS) entry which is preliminary data.</text>
</comment>
<gene>
    <name evidence="5" type="ORF">ACFSCS_11210</name>
</gene>
<protein>
    <submittedName>
        <fullName evidence="5">LCP family protein</fullName>
    </submittedName>
</protein>
<dbReference type="NCBIfam" id="TIGR00350">
    <property type="entry name" value="lytR_cpsA_psr"/>
    <property type="match status" value="1"/>
</dbReference>
<feature type="compositionally biased region" description="Basic and acidic residues" evidence="2">
    <location>
        <begin position="67"/>
        <end position="79"/>
    </location>
</feature>
<name>A0ABW4RY50_9ACTN</name>
<evidence type="ECO:0000256" key="3">
    <source>
        <dbReference type="SAM" id="Phobius"/>
    </source>
</evidence>
<keyword evidence="3" id="KW-0812">Transmembrane</keyword>
<feature type="compositionally biased region" description="Low complexity" evidence="2">
    <location>
        <begin position="44"/>
        <end position="66"/>
    </location>
</feature>
<comment type="similarity">
    <text evidence="1">Belongs to the LytR/CpsA/Psr (LCP) family.</text>
</comment>
<dbReference type="InterPro" id="IPR050922">
    <property type="entry name" value="LytR/CpsA/Psr_CW_biosynth"/>
</dbReference>
<dbReference type="EMBL" id="JBHUFZ010000025">
    <property type="protein sequence ID" value="MFD1890744.1"/>
    <property type="molecule type" value="Genomic_DNA"/>
</dbReference>
<evidence type="ECO:0000259" key="4">
    <source>
        <dbReference type="Pfam" id="PF03816"/>
    </source>
</evidence>
<feature type="compositionally biased region" description="Basic and acidic residues" evidence="2">
    <location>
        <begin position="1"/>
        <end position="12"/>
    </location>
</feature>
<dbReference type="Proteomes" id="UP001597326">
    <property type="component" value="Unassembled WGS sequence"/>
</dbReference>
<feature type="region of interest" description="Disordered" evidence="2">
    <location>
        <begin position="201"/>
        <end position="220"/>
    </location>
</feature>
<proteinExistence type="inferred from homology"/>
<dbReference type="Gene3D" id="3.40.630.190">
    <property type="entry name" value="LCP protein"/>
    <property type="match status" value="1"/>
</dbReference>
<accession>A0ABW4RY50</accession>
<dbReference type="RefSeq" id="WP_343872056.1">
    <property type="nucleotide sequence ID" value="NZ_BAAAIX010000004.1"/>
</dbReference>
<sequence>MDPRDDPRRQADMDWLYGSERPNPDRTRILDDKEMAELDRRRASAAQTGAQAAQAAQEASQEAAAAPRRDRVVHSEKDFAPAATPSSSRSLSDDLSRRAAPSPSSRPAAATPPPPVRPTERRSAAAPKPPRPVRAPRASRRRGWLRWLVLALVAWLVWLAVVPMLALARTARLDEQPSADRPPEQPGTTTLLVGSDARENLSAEQQKELGTGTEGGKRTDTMMLLYTPPSGKPALVSLPRDSYVSIPGHNKNKLNAAYSIGGPELLVQTVEQDTGLRIDNYMEVGFDGFANVVDAVGGIKVCLDNPIKDKDSHLDLPAGCQTLDGTDSLGYVRMRKADPTGDLGRTKRQRQVMGLIAKKAASPMTFINPIRYWRLNMAVGSAVTRGQETGAGDVAGVASAMLKMSSGDGHTLAVPVTTTNTTTAAGSSVLWDEQAAADMFGQMARGSTDGLEKYAK</sequence>
<feature type="region of interest" description="Disordered" evidence="2">
    <location>
        <begin position="1"/>
        <end position="138"/>
    </location>
</feature>
<keyword evidence="6" id="KW-1185">Reference proteome</keyword>
<evidence type="ECO:0000313" key="6">
    <source>
        <dbReference type="Proteomes" id="UP001597326"/>
    </source>
</evidence>
<evidence type="ECO:0000313" key="5">
    <source>
        <dbReference type="EMBL" id="MFD1890744.1"/>
    </source>
</evidence>
<dbReference type="PANTHER" id="PTHR33392:SF6">
    <property type="entry name" value="POLYISOPRENYL-TEICHOIC ACID--PEPTIDOGLYCAN TEICHOIC ACID TRANSFERASE TAGU"/>
    <property type="match status" value="1"/>
</dbReference>
<dbReference type="Pfam" id="PF03816">
    <property type="entry name" value="LytR_cpsA_psr"/>
    <property type="match status" value="1"/>
</dbReference>
<evidence type="ECO:0000256" key="2">
    <source>
        <dbReference type="SAM" id="MobiDB-lite"/>
    </source>
</evidence>
<evidence type="ECO:0000256" key="1">
    <source>
        <dbReference type="ARBA" id="ARBA00006068"/>
    </source>
</evidence>
<feature type="compositionally biased region" description="Low complexity" evidence="2">
    <location>
        <begin position="98"/>
        <end position="109"/>
    </location>
</feature>
<feature type="transmembrane region" description="Helical" evidence="3">
    <location>
        <begin position="144"/>
        <end position="168"/>
    </location>
</feature>
<reference evidence="6" key="1">
    <citation type="journal article" date="2019" name="Int. J. Syst. Evol. Microbiol.">
        <title>The Global Catalogue of Microorganisms (GCM) 10K type strain sequencing project: providing services to taxonomists for standard genome sequencing and annotation.</title>
        <authorList>
            <consortium name="The Broad Institute Genomics Platform"/>
            <consortium name="The Broad Institute Genome Sequencing Center for Infectious Disease"/>
            <person name="Wu L."/>
            <person name="Ma J."/>
        </authorList>
    </citation>
    <scope>NUCLEOTIDE SEQUENCE [LARGE SCALE GENOMIC DNA]</scope>
    <source>
        <strain evidence="6">CAIM 431</strain>
    </source>
</reference>
<dbReference type="InterPro" id="IPR004474">
    <property type="entry name" value="LytR_CpsA_psr"/>
</dbReference>